<organism evidence="2 3">
    <name type="scientific">Thiothrix lacustris</name>
    <dbReference type="NCBI Taxonomy" id="525917"/>
    <lineage>
        <taxon>Bacteria</taxon>
        <taxon>Pseudomonadati</taxon>
        <taxon>Pseudomonadota</taxon>
        <taxon>Gammaproteobacteria</taxon>
        <taxon>Thiotrichales</taxon>
        <taxon>Thiotrichaceae</taxon>
        <taxon>Thiothrix</taxon>
    </lineage>
</organism>
<dbReference type="InterPro" id="IPR045584">
    <property type="entry name" value="Pilin-like"/>
</dbReference>
<sequence>MTTIKHHQGFTLIELMITVAIVGILAAIAYPSYTAQVQKSRRADAQIALQEIAQRQEAYFLRNRSYAKDVAQLGYLATSTDDQYALSIAPTPNTCTGLAAAACTGYVASAAPATGKPQVHDTPCQVFTLDDRGRRRGGTDATTAAADNAQTCWK</sequence>
<dbReference type="AlphaFoldDB" id="A0A1Y1QP61"/>
<dbReference type="InterPro" id="IPR012902">
    <property type="entry name" value="N_methyl_site"/>
</dbReference>
<name>A0A1Y1QP61_9GAMM</name>
<reference evidence="2 3" key="1">
    <citation type="submission" date="2017-01" db="EMBL/GenBank/DDBJ databases">
        <title>Novel large sulfur bacteria in the metagenomes of groundwater-fed chemosynthetic microbial mats in the Lake Huron basin.</title>
        <authorList>
            <person name="Sharrar A.M."/>
            <person name="Flood B.E."/>
            <person name="Bailey J.V."/>
            <person name="Jones D.S."/>
            <person name="Biddanda B."/>
            <person name="Ruberg S.A."/>
            <person name="Marcus D.N."/>
            <person name="Dick G.J."/>
        </authorList>
    </citation>
    <scope>NUCLEOTIDE SEQUENCE [LARGE SCALE GENOMIC DNA]</scope>
    <source>
        <strain evidence="2">A8</strain>
    </source>
</reference>
<dbReference type="EMBL" id="MTEJ01000117">
    <property type="protein sequence ID" value="OQX10272.1"/>
    <property type="molecule type" value="Genomic_DNA"/>
</dbReference>
<proteinExistence type="predicted"/>
<keyword evidence="1" id="KW-0472">Membrane</keyword>
<dbReference type="PROSITE" id="PS00409">
    <property type="entry name" value="PROKAR_NTER_METHYL"/>
    <property type="match status" value="1"/>
</dbReference>
<dbReference type="PANTHER" id="PTHR30093">
    <property type="entry name" value="GENERAL SECRETION PATHWAY PROTEIN G"/>
    <property type="match status" value="1"/>
</dbReference>
<dbReference type="GO" id="GO:0043683">
    <property type="term" value="P:type IV pilus assembly"/>
    <property type="evidence" value="ECO:0007669"/>
    <property type="project" value="InterPro"/>
</dbReference>
<dbReference type="PANTHER" id="PTHR30093:SF47">
    <property type="entry name" value="TYPE IV PILUS NON-CORE MINOR PILIN PILE"/>
    <property type="match status" value="1"/>
</dbReference>
<dbReference type="SUPFAM" id="SSF54523">
    <property type="entry name" value="Pili subunits"/>
    <property type="match status" value="1"/>
</dbReference>
<evidence type="ECO:0008006" key="4">
    <source>
        <dbReference type="Google" id="ProtNLM"/>
    </source>
</evidence>
<gene>
    <name evidence="2" type="ORF">BWK73_20705</name>
</gene>
<keyword evidence="1" id="KW-0812">Transmembrane</keyword>
<protein>
    <recommendedName>
        <fullName evidence="4">Pilus assembly protein PilE</fullName>
    </recommendedName>
</protein>
<feature type="transmembrane region" description="Helical" evidence="1">
    <location>
        <begin position="12"/>
        <end position="33"/>
    </location>
</feature>
<dbReference type="NCBIfam" id="TIGR02532">
    <property type="entry name" value="IV_pilin_GFxxxE"/>
    <property type="match status" value="1"/>
</dbReference>
<comment type="caution">
    <text evidence="2">The sequence shown here is derived from an EMBL/GenBank/DDBJ whole genome shotgun (WGS) entry which is preliminary data.</text>
</comment>
<evidence type="ECO:0000313" key="2">
    <source>
        <dbReference type="EMBL" id="OQX10272.1"/>
    </source>
</evidence>
<keyword evidence="1" id="KW-1133">Transmembrane helix</keyword>
<evidence type="ECO:0000256" key="1">
    <source>
        <dbReference type="SAM" id="Phobius"/>
    </source>
</evidence>
<dbReference type="Proteomes" id="UP000192491">
    <property type="component" value="Unassembled WGS sequence"/>
</dbReference>
<dbReference type="Pfam" id="PF16732">
    <property type="entry name" value="ComP_DUS"/>
    <property type="match status" value="1"/>
</dbReference>
<accession>A0A1Y1QP61</accession>
<dbReference type="Pfam" id="PF07963">
    <property type="entry name" value="N_methyl"/>
    <property type="match status" value="1"/>
</dbReference>
<dbReference type="InterPro" id="IPR031982">
    <property type="entry name" value="PilE-like"/>
</dbReference>
<dbReference type="Gene3D" id="3.30.700.10">
    <property type="entry name" value="Glycoprotein, Type 4 Pilin"/>
    <property type="match status" value="1"/>
</dbReference>
<dbReference type="STRING" id="1123401.GCA_000621325_01438"/>
<evidence type="ECO:0000313" key="3">
    <source>
        <dbReference type="Proteomes" id="UP000192491"/>
    </source>
</evidence>